<protein>
    <submittedName>
        <fullName evidence="1">Uncharacterized protein</fullName>
    </submittedName>
</protein>
<organism evidence="1 2">
    <name type="scientific">Cotesia congregata</name>
    <name type="common">Parasitoid wasp</name>
    <name type="synonym">Apanteles congregatus</name>
    <dbReference type="NCBI Taxonomy" id="51543"/>
    <lineage>
        <taxon>Eukaryota</taxon>
        <taxon>Metazoa</taxon>
        <taxon>Ecdysozoa</taxon>
        <taxon>Arthropoda</taxon>
        <taxon>Hexapoda</taxon>
        <taxon>Insecta</taxon>
        <taxon>Pterygota</taxon>
        <taxon>Neoptera</taxon>
        <taxon>Endopterygota</taxon>
        <taxon>Hymenoptera</taxon>
        <taxon>Apocrita</taxon>
        <taxon>Ichneumonoidea</taxon>
        <taxon>Braconidae</taxon>
        <taxon>Microgastrinae</taxon>
        <taxon>Cotesia</taxon>
    </lineage>
</organism>
<dbReference type="OrthoDB" id="7653744at2759"/>
<sequence length="299" mass="34269">MIDKRQVVMLLYDALNSVRYPGIAQVDVQNFKSCFFSENNIFSLLRWLYMKGIDKINPTDKTLNFTQGNKDSAADPLAVDEKFLIKWYSQSGIYTSEKAIQGQCQIDAFNNLTDYIINVICSNTKFLPALIAWNGVEKYFANQISFTPLSYNPKKSIQVGHFKSYIENMKKCDKTENNVDKESMKKELASFTYENESNSAIENQKKKNQPFVFKKFCKNFQNDDIGPKIVVENKKSHDTSVVRNTVTKFSSLSKVICAKTELRCSLDSAYVKIENSFFHSVSENIMTQLNNLTKARDAK</sequence>
<dbReference type="AlphaFoldDB" id="A0A8J2MUY7"/>
<evidence type="ECO:0000313" key="1">
    <source>
        <dbReference type="EMBL" id="CAG5096933.1"/>
    </source>
</evidence>
<dbReference type="EMBL" id="CAJNRD030001121">
    <property type="protein sequence ID" value="CAG5096933.1"/>
    <property type="molecule type" value="Genomic_DNA"/>
</dbReference>
<gene>
    <name evidence="1" type="ORF">HICCMSTLAB_LOCUS8458</name>
</gene>
<name>A0A8J2MUY7_COTCN</name>
<comment type="caution">
    <text evidence="1">The sequence shown here is derived from an EMBL/GenBank/DDBJ whole genome shotgun (WGS) entry which is preliminary data.</text>
</comment>
<dbReference type="Proteomes" id="UP000786811">
    <property type="component" value="Unassembled WGS sequence"/>
</dbReference>
<proteinExistence type="predicted"/>
<reference evidence="1" key="1">
    <citation type="submission" date="2021-04" db="EMBL/GenBank/DDBJ databases">
        <authorList>
            <person name="Chebbi M.A.C M."/>
        </authorList>
    </citation>
    <scope>NUCLEOTIDE SEQUENCE</scope>
</reference>
<keyword evidence="2" id="KW-1185">Reference proteome</keyword>
<accession>A0A8J2MUY7</accession>
<evidence type="ECO:0000313" key="2">
    <source>
        <dbReference type="Proteomes" id="UP000786811"/>
    </source>
</evidence>